<dbReference type="OrthoDB" id="9879477at2759"/>
<evidence type="ECO:0000313" key="4">
    <source>
        <dbReference type="EMBL" id="KAF7694506.1"/>
    </source>
</evidence>
<dbReference type="EMBL" id="JABFDY010000018">
    <property type="protein sequence ID" value="KAF7694506.1"/>
    <property type="molecule type" value="Genomic_DNA"/>
</dbReference>
<evidence type="ECO:0000256" key="1">
    <source>
        <dbReference type="ARBA" id="ARBA00006414"/>
    </source>
</evidence>
<dbReference type="GO" id="GO:0050852">
    <property type="term" value="P:T cell receptor signaling pathway"/>
    <property type="evidence" value="ECO:0007669"/>
    <property type="project" value="TreeGrafter"/>
</dbReference>
<accession>A0A8T0ANV2</accession>
<evidence type="ECO:0000259" key="3">
    <source>
        <dbReference type="Pfam" id="PF12736"/>
    </source>
</evidence>
<feature type="domain" description="CABIT" evidence="3">
    <location>
        <begin position="17"/>
        <end position="256"/>
    </location>
</feature>
<dbReference type="PANTHER" id="PTHR15215">
    <property type="entry name" value="CABIT DOMAIN-CONTAINING PROTEIN"/>
    <property type="match status" value="1"/>
</dbReference>
<proteinExistence type="inferred from homology"/>
<feature type="domain" description="CABIT" evidence="3">
    <location>
        <begin position="277"/>
        <end position="513"/>
    </location>
</feature>
<comment type="similarity">
    <text evidence="1">Belongs to the themis family.</text>
</comment>
<dbReference type="GO" id="GO:0005737">
    <property type="term" value="C:cytoplasm"/>
    <property type="evidence" value="ECO:0007669"/>
    <property type="project" value="TreeGrafter"/>
</dbReference>
<organism evidence="4 5">
    <name type="scientific">Silurus meridionalis</name>
    <name type="common">Southern catfish</name>
    <name type="synonym">Silurus soldatovi meridionalis</name>
    <dbReference type="NCBI Taxonomy" id="175797"/>
    <lineage>
        <taxon>Eukaryota</taxon>
        <taxon>Metazoa</taxon>
        <taxon>Chordata</taxon>
        <taxon>Craniata</taxon>
        <taxon>Vertebrata</taxon>
        <taxon>Euteleostomi</taxon>
        <taxon>Actinopterygii</taxon>
        <taxon>Neopterygii</taxon>
        <taxon>Teleostei</taxon>
        <taxon>Ostariophysi</taxon>
        <taxon>Siluriformes</taxon>
        <taxon>Siluridae</taxon>
        <taxon>Silurus</taxon>
    </lineage>
</organism>
<dbReference type="InterPro" id="IPR025946">
    <property type="entry name" value="CABIT_dom"/>
</dbReference>
<keyword evidence="5" id="KW-1185">Reference proteome</keyword>
<protein>
    <recommendedName>
        <fullName evidence="3">CABIT domain-containing protein</fullName>
    </recommendedName>
</protein>
<gene>
    <name evidence="4" type="ORF">HF521_008259</name>
</gene>
<evidence type="ECO:0000313" key="5">
    <source>
        <dbReference type="Proteomes" id="UP000606274"/>
    </source>
</evidence>
<dbReference type="Pfam" id="PF12736">
    <property type="entry name" value="CABIT"/>
    <property type="match status" value="2"/>
</dbReference>
<dbReference type="AlphaFoldDB" id="A0A8T0ANV2"/>
<sequence>MAMTLSEFTRSLDPETLPRILQIQSGIYFQGSVYELFGRTCCLSTGDLMKIIEITITRFVAHTSDGTDINLPLEYPGLFRIVADAEPYQSIREIVQSLKIGSHVLGQPTFLSLAKITLQQGSLRKREIFRITSVSHNLDSGEGHVQCEVLHREPKFCFKLSLSQQGNFVESEDDQFYTLQELAKWKIPNGRKRVVTVVKDVAVKDLLFSNLLENVCGELTLTPVYELQAVMSVGKNIVVIPSNLDVEVMDVTDRSDMVSFIQPVSLQDVFQKPSESFPLVAEVIERPTVEGNMPEELTSLLECTKIILHRAYKAKRILATEICQESPRRFLIPTSYNGRLKRRPREFPTAYDLQRAQSDTEKLHVVATRAFDSTYDGLASVFAGDEFLVKKKEPKPGETANTKDSLLCMKMKGKAHEAVQLPLFLDGGYMEVIHDKRQYSLSEVCRWFPLPFNVKVSVRDLSFKEDILARVPGLRIEEEIVDPFLLISTMDLSSWWEIAVNRTHMTLHVEKRWNDGEAACNVTSFVEEISEKCYYTMRRYAMATLTPPPRPPKTPKRPPERPTRMSQTKAEKPIICSPKTARVSRETFSDCTTPEMEKSPLIPATLPRATLQRAVSRGRSLEEVCVKQADDDDAHDYEYIDEDELENIRKQLNEQSISIPAKAKPSNTI</sequence>
<dbReference type="Proteomes" id="UP000606274">
    <property type="component" value="Unassembled WGS sequence"/>
</dbReference>
<name>A0A8T0ANV2_SILME</name>
<dbReference type="PANTHER" id="PTHR15215:SF1">
    <property type="entry name" value="PROTEIN THEMIS"/>
    <property type="match status" value="1"/>
</dbReference>
<comment type="caution">
    <text evidence="4">The sequence shown here is derived from an EMBL/GenBank/DDBJ whole genome shotgun (WGS) entry which is preliminary data.</text>
</comment>
<reference evidence="4" key="1">
    <citation type="submission" date="2020-08" db="EMBL/GenBank/DDBJ databases">
        <title>Chromosome-level assembly of Southern catfish (Silurus meridionalis) provides insights into visual adaptation to the nocturnal and benthic lifestyles.</title>
        <authorList>
            <person name="Zhang Y."/>
            <person name="Wang D."/>
            <person name="Peng Z."/>
        </authorList>
    </citation>
    <scope>NUCLEOTIDE SEQUENCE</scope>
    <source>
        <strain evidence="4">SWU-2019-XX</strain>
        <tissue evidence="4">Muscle</tissue>
    </source>
</reference>
<dbReference type="GO" id="GO:0005634">
    <property type="term" value="C:nucleus"/>
    <property type="evidence" value="ECO:0007669"/>
    <property type="project" value="TreeGrafter"/>
</dbReference>
<dbReference type="InterPro" id="IPR039671">
    <property type="entry name" value="THEMIS"/>
</dbReference>
<feature type="region of interest" description="Disordered" evidence="2">
    <location>
        <begin position="544"/>
        <end position="571"/>
    </location>
</feature>
<evidence type="ECO:0000256" key="2">
    <source>
        <dbReference type="SAM" id="MobiDB-lite"/>
    </source>
</evidence>